<dbReference type="EMBL" id="JBCGCU010000011">
    <property type="protein sequence ID" value="MEM0515875.1"/>
    <property type="molecule type" value="Genomic_DNA"/>
</dbReference>
<feature type="transmembrane region" description="Helical" evidence="1">
    <location>
        <begin position="129"/>
        <end position="150"/>
    </location>
</feature>
<evidence type="ECO:0008006" key="4">
    <source>
        <dbReference type="Google" id="ProtNLM"/>
    </source>
</evidence>
<sequence>MLKGIVNALISLCLLAYPVLVYLGLSRGYEQQVAWLLAALLTGRVLLALRHKAIGNWLLPISAVGLLLVLMALMRGSSLWLQLYPVMVNLIMAITFALSLLQKQSMVERFARLQEPQLSEQGVRYTRKVTMIWCAFFVLNGIAATYTVWLGDVALWTWYNGFIAYVLIGLLAASEWTYRLWLKRQGKLV</sequence>
<comment type="caution">
    <text evidence="2">The sequence shown here is derived from an EMBL/GenBank/DDBJ whole genome shotgun (WGS) entry which is preliminary data.</text>
</comment>
<feature type="transmembrane region" description="Helical" evidence="1">
    <location>
        <begin position="80"/>
        <end position="101"/>
    </location>
</feature>
<accession>A0ABU9MXS1</accession>
<evidence type="ECO:0000256" key="1">
    <source>
        <dbReference type="SAM" id="Phobius"/>
    </source>
</evidence>
<gene>
    <name evidence="2" type="ORF">WCN91_10705</name>
</gene>
<proteinExistence type="predicted"/>
<protein>
    <recommendedName>
        <fullName evidence="4">DNA gyrase subunit B</fullName>
    </recommendedName>
</protein>
<dbReference type="Proteomes" id="UP001447008">
    <property type="component" value="Unassembled WGS sequence"/>
</dbReference>
<dbReference type="RefSeq" id="WP_342678904.1">
    <property type="nucleotide sequence ID" value="NZ_JBCGCU010000011.1"/>
</dbReference>
<keyword evidence="1" id="KW-1133">Transmembrane helix</keyword>
<keyword evidence="1" id="KW-0812">Transmembrane</keyword>
<feature type="transmembrane region" description="Helical" evidence="1">
    <location>
        <begin position="156"/>
        <end position="178"/>
    </location>
</feature>
<keyword evidence="3" id="KW-1185">Reference proteome</keyword>
<evidence type="ECO:0000313" key="2">
    <source>
        <dbReference type="EMBL" id="MEM0515875.1"/>
    </source>
</evidence>
<feature type="transmembrane region" description="Helical" evidence="1">
    <location>
        <begin position="56"/>
        <end position="74"/>
    </location>
</feature>
<organism evidence="2 3">
    <name type="scientific">Pseudoalteromonas qingdaonensis</name>
    <dbReference type="NCBI Taxonomy" id="3131913"/>
    <lineage>
        <taxon>Bacteria</taxon>
        <taxon>Pseudomonadati</taxon>
        <taxon>Pseudomonadota</taxon>
        <taxon>Gammaproteobacteria</taxon>
        <taxon>Alteromonadales</taxon>
        <taxon>Pseudoalteromonadaceae</taxon>
        <taxon>Pseudoalteromonas</taxon>
    </lineage>
</organism>
<name>A0ABU9MXS1_9GAMM</name>
<evidence type="ECO:0000313" key="3">
    <source>
        <dbReference type="Proteomes" id="UP001447008"/>
    </source>
</evidence>
<reference evidence="2 3" key="1">
    <citation type="submission" date="2024-03" db="EMBL/GenBank/DDBJ databases">
        <title>Pseudoalteromonas qingdaonensis sp. nov., isolated from the intestines of marine benthic organisms.</title>
        <authorList>
            <person name="Lin X."/>
            <person name="Fang S."/>
            <person name="Hu X."/>
        </authorList>
    </citation>
    <scope>NUCLEOTIDE SEQUENCE [LARGE SCALE GENOMIC DNA]</scope>
    <source>
        <strain evidence="2 3">YIC-827</strain>
    </source>
</reference>
<keyword evidence="1" id="KW-0472">Membrane</keyword>
<feature type="transmembrane region" description="Helical" evidence="1">
    <location>
        <begin position="5"/>
        <end position="25"/>
    </location>
</feature>